<dbReference type="RefSeq" id="XP_023160231.2">
    <property type="nucleotide sequence ID" value="XM_023304463.2"/>
</dbReference>
<evidence type="ECO:0000256" key="1">
    <source>
        <dbReference type="SAM" id="MobiDB-lite"/>
    </source>
</evidence>
<dbReference type="GeneID" id="111592336"/>
<dbReference type="CTD" id="40043"/>
<dbReference type="Proteomes" id="UP000504633">
    <property type="component" value="Unplaced"/>
</dbReference>
<name>A0A6J1L3J9_DROHY</name>
<organism evidence="3 4">
    <name type="scientific">Drosophila hydei</name>
    <name type="common">Fruit fly</name>
    <dbReference type="NCBI Taxonomy" id="7224"/>
    <lineage>
        <taxon>Eukaryota</taxon>
        <taxon>Metazoa</taxon>
        <taxon>Ecdysozoa</taxon>
        <taxon>Arthropoda</taxon>
        <taxon>Hexapoda</taxon>
        <taxon>Insecta</taxon>
        <taxon>Pterygota</taxon>
        <taxon>Neoptera</taxon>
        <taxon>Endopterygota</taxon>
        <taxon>Diptera</taxon>
        <taxon>Brachycera</taxon>
        <taxon>Muscomorpha</taxon>
        <taxon>Ephydroidea</taxon>
        <taxon>Drosophilidae</taxon>
        <taxon>Drosophila</taxon>
    </lineage>
</organism>
<accession>A0A6J1L3J9</accession>
<dbReference type="KEGG" id="dhe:111592336"/>
<dbReference type="GO" id="GO:0000492">
    <property type="term" value="P:box C/D snoRNP assembly"/>
    <property type="evidence" value="ECO:0007669"/>
    <property type="project" value="TreeGrafter"/>
</dbReference>
<dbReference type="AlphaFoldDB" id="A0A6J1L3J9"/>
<reference evidence="4" key="1">
    <citation type="submission" date="2025-08" db="UniProtKB">
        <authorList>
            <consortium name="RefSeq"/>
        </authorList>
    </citation>
    <scope>IDENTIFICATION</scope>
    <source>
        <strain evidence="4">15085-1641.00</strain>
        <tissue evidence="4">Whole body</tissue>
    </source>
</reference>
<keyword evidence="3" id="KW-1185">Reference proteome</keyword>
<dbReference type="InterPro" id="IPR039136">
    <property type="entry name" value="NUFIP1-like"/>
</dbReference>
<feature type="region of interest" description="Disordered" evidence="1">
    <location>
        <begin position="166"/>
        <end position="227"/>
    </location>
</feature>
<dbReference type="GO" id="GO:0005634">
    <property type="term" value="C:nucleus"/>
    <property type="evidence" value="ECO:0007669"/>
    <property type="project" value="TreeGrafter"/>
</dbReference>
<gene>
    <name evidence="4" type="primary">LOC111592336</name>
</gene>
<protein>
    <submittedName>
        <fullName evidence="4">Nuclear fragile X mental retardation-interacting protein 1</fullName>
    </submittedName>
</protein>
<evidence type="ECO:0000259" key="2">
    <source>
        <dbReference type="Pfam" id="PF10453"/>
    </source>
</evidence>
<dbReference type="PANTHER" id="PTHR13309">
    <property type="entry name" value="NUCLEAR FRAGILE X MENTAL RETARDATION PROTEIN INTERACTING PROTEIN 1"/>
    <property type="match status" value="1"/>
</dbReference>
<feature type="domain" description="FMR1-interacting protein 1 conserved" evidence="2">
    <location>
        <begin position="122"/>
        <end position="176"/>
    </location>
</feature>
<dbReference type="Pfam" id="PF10453">
    <property type="entry name" value="NUFIP1"/>
    <property type="match status" value="1"/>
</dbReference>
<feature type="compositionally biased region" description="Basic and acidic residues" evidence="1">
    <location>
        <begin position="166"/>
        <end position="192"/>
    </location>
</feature>
<sequence length="452" mass="51891">MEPKFQLPSPNFNKKCTEPNKTNLHYLSPFGMTLLSRAKQPPPMYGVHGSTVPSKYLKVDEQQNINVTQLIPNRSPPRTEYCENCKLELATAHDMRRHLNQHETCPAEDCSFVALSSIMEQHIEANHITGLYKTVRKTWTPQNIADWRAERCKRFPTVASVNIAKQAKDQRLKRGERLEASKRRFGKSDGRRCTRPRPHTKKRKGPNEIKTPRHVNASEEQTEPQDMRKEPKIIRNTIFQYPSNSTQVSIFRGTSKMNDYEHVTTKTIKKIDNALSNILGMYGTDSENDNEASDIDNDLTDSTHVPCIVPKLTTDRPNADSSERELNYSAIPLVENINICSSSSDEGPDDVPIERHNEPISQTAIQNLRCPLVPKSIKPATETNTKRPLPKKIHSGLNYKRARQFNNQNTMLSKLLERDIRHERNVLLQCVRYVCERNFFDICKKFSELSKT</sequence>
<feature type="compositionally biased region" description="Basic residues" evidence="1">
    <location>
        <begin position="193"/>
        <end position="204"/>
    </location>
</feature>
<dbReference type="OMA" id="WMFWAML"/>
<dbReference type="OrthoDB" id="273070at2759"/>
<evidence type="ECO:0000313" key="4">
    <source>
        <dbReference type="RefSeq" id="XP_023160231.2"/>
    </source>
</evidence>
<proteinExistence type="predicted"/>
<evidence type="ECO:0000313" key="3">
    <source>
        <dbReference type="Proteomes" id="UP000504633"/>
    </source>
</evidence>
<dbReference type="PANTHER" id="PTHR13309:SF0">
    <property type="entry name" value="FMR1-INTERACTING PROTEIN NUFIP1"/>
    <property type="match status" value="1"/>
</dbReference>
<dbReference type="InterPro" id="IPR019496">
    <property type="entry name" value="NUFIP1_cons_dom"/>
</dbReference>
<dbReference type="GO" id="GO:0003723">
    <property type="term" value="F:RNA binding"/>
    <property type="evidence" value="ECO:0007669"/>
    <property type="project" value="InterPro"/>
</dbReference>